<accession>A0A0M8MZ74</accession>
<dbReference type="STRING" id="150374.A0A0M8MZ74"/>
<keyword evidence="1" id="KW-0175">Coiled coil</keyword>
<sequence>MRTSRKELKRMRREKDAADNAFMSVVRPMLVLQGGPRHAPADLLHLSLGKMQKLRDDYQVLEASYEKLESMLDGEERDLGILETQFFGLLANGQTAVKPRSDGRRRDSATAQEDAYLDSDIPSELRGISRDGPTEEPHPLYRELMSAIGDLENAKEEFEDLHCVKEQYEHERSLNRATGQQNLEEMIDFFTDFPSEEQRMKESVETMEAEVQRLKGLCEEKKVMKKHLSVRMEYALNPRIKYEDLDLDDREVILQQRSSLAHPEFTELLSQPDHLLAGPEPLTALGGLMAATMLANDDPSKPARKRLAAKEYAIDNLMRDCHGAKKADFVNRWLLHQLRTSPLNAVLLRSVFLASRSLKIRDPWRWQCDVLHYWWRDQTMALAESSSRDNATNDDSERSSGLGTPQLSRAASDRDARPEHWNSQHKPRVDGHSSSAMTVRG</sequence>
<feature type="coiled-coil region" evidence="1">
    <location>
        <begin position="141"/>
        <end position="171"/>
    </location>
</feature>
<protein>
    <submittedName>
        <fullName evidence="3">Uncharacterized protein</fullName>
    </submittedName>
</protein>
<feature type="compositionally biased region" description="Polar residues" evidence="2">
    <location>
        <begin position="399"/>
        <end position="409"/>
    </location>
</feature>
<gene>
    <name evidence="3" type="ORF">ESCO_006396</name>
</gene>
<feature type="compositionally biased region" description="Polar residues" evidence="2">
    <location>
        <begin position="432"/>
        <end position="441"/>
    </location>
</feature>
<evidence type="ECO:0000313" key="3">
    <source>
        <dbReference type="EMBL" id="KOS17354.1"/>
    </source>
</evidence>
<dbReference type="EMBL" id="LGSR01000026">
    <property type="protein sequence ID" value="KOS17354.1"/>
    <property type="molecule type" value="Genomic_DNA"/>
</dbReference>
<name>A0A0M8MZ74_ESCWE</name>
<reference evidence="3 4" key="1">
    <citation type="submission" date="2015-07" db="EMBL/GenBank/DDBJ databases">
        <title>The genome of the fungus Escovopsis weberi, a specialized disease agent of ant agriculture.</title>
        <authorList>
            <person name="de Man T.J."/>
            <person name="Stajich J.E."/>
            <person name="Kubicek C.P."/>
            <person name="Chenthamara K."/>
            <person name="Atanasova L."/>
            <person name="Druzhinina I.S."/>
            <person name="Birnbaum S."/>
            <person name="Barribeau S.M."/>
            <person name="Teiling C."/>
            <person name="Suen G."/>
            <person name="Currie C."/>
            <person name="Gerardo N.M."/>
        </authorList>
    </citation>
    <scope>NUCLEOTIDE SEQUENCE [LARGE SCALE GENOMIC DNA]</scope>
</reference>
<feature type="coiled-coil region" evidence="1">
    <location>
        <begin position="51"/>
        <end position="85"/>
    </location>
</feature>
<evidence type="ECO:0000313" key="4">
    <source>
        <dbReference type="Proteomes" id="UP000053831"/>
    </source>
</evidence>
<comment type="caution">
    <text evidence="3">The sequence shown here is derived from an EMBL/GenBank/DDBJ whole genome shotgun (WGS) entry which is preliminary data.</text>
</comment>
<keyword evidence="4" id="KW-1185">Reference proteome</keyword>
<dbReference type="AlphaFoldDB" id="A0A0M8MZ74"/>
<feature type="region of interest" description="Disordered" evidence="2">
    <location>
        <begin position="384"/>
        <end position="441"/>
    </location>
</feature>
<evidence type="ECO:0000256" key="1">
    <source>
        <dbReference type="SAM" id="Coils"/>
    </source>
</evidence>
<proteinExistence type="predicted"/>
<organism evidence="3 4">
    <name type="scientific">Escovopsis weberi</name>
    <dbReference type="NCBI Taxonomy" id="150374"/>
    <lineage>
        <taxon>Eukaryota</taxon>
        <taxon>Fungi</taxon>
        <taxon>Dikarya</taxon>
        <taxon>Ascomycota</taxon>
        <taxon>Pezizomycotina</taxon>
        <taxon>Sordariomycetes</taxon>
        <taxon>Hypocreomycetidae</taxon>
        <taxon>Hypocreales</taxon>
        <taxon>Hypocreaceae</taxon>
        <taxon>Escovopsis</taxon>
    </lineage>
</organism>
<evidence type="ECO:0000256" key="2">
    <source>
        <dbReference type="SAM" id="MobiDB-lite"/>
    </source>
</evidence>
<dbReference type="OrthoDB" id="3553547at2759"/>
<feature type="compositionally biased region" description="Basic and acidic residues" evidence="2">
    <location>
        <begin position="411"/>
        <end position="431"/>
    </location>
</feature>
<dbReference type="Proteomes" id="UP000053831">
    <property type="component" value="Unassembled WGS sequence"/>
</dbReference>